<protein>
    <submittedName>
        <fullName evidence="10">Dipeptidase</fullName>
    </submittedName>
</protein>
<accession>F7YYG7</accession>
<dbReference type="InterPro" id="IPR036264">
    <property type="entry name" value="Bact_exopeptidase_dim_dom"/>
</dbReference>
<dbReference type="PROSITE" id="PS00759">
    <property type="entry name" value="ARGE_DAPE_CPG2_2"/>
    <property type="match status" value="1"/>
</dbReference>
<dbReference type="PANTHER" id="PTHR43808">
    <property type="entry name" value="ACETYLORNITHINE DEACETYLASE"/>
    <property type="match status" value="1"/>
</dbReference>
<keyword evidence="8" id="KW-0482">Metalloprotease</keyword>
<dbReference type="STRING" id="688269.Theth_0907"/>
<dbReference type="RefSeq" id="WP_013932211.1">
    <property type="nucleotide sequence ID" value="NC_015707.1"/>
</dbReference>
<dbReference type="GO" id="GO:0006508">
    <property type="term" value="P:proteolysis"/>
    <property type="evidence" value="ECO:0007669"/>
    <property type="project" value="UniProtKB-KW"/>
</dbReference>
<evidence type="ECO:0000256" key="8">
    <source>
        <dbReference type="ARBA" id="ARBA00023049"/>
    </source>
</evidence>
<dbReference type="OrthoDB" id="9761532at2"/>
<dbReference type="InterPro" id="IPR050072">
    <property type="entry name" value="Peptidase_M20A"/>
</dbReference>
<dbReference type="InterPro" id="IPR002933">
    <property type="entry name" value="Peptidase_M20"/>
</dbReference>
<evidence type="ECO:0000256" key="3">
    <source>
        <dbReference type="ARBA" id="ARBA00022670"/>
    </source>
</evidence>
<keyword evidence="6" id="KW-0862">Zinc</keyword>
<dbReference type="KEGG" id="tta:Theth_0907"/>
<dbReference type="NCBIfam" id="TIGR01887">
    <property type="entry name" value="dipeptidaselike"/>
    <property type="match status" value="1"/>
</dbReference>
<dbReference type="AlphaFoldDB" id="F7YYG7"/>
<dbReference type="GO" id="GO:0006526">
    <property type="term" value="P:L-arginine biosynthetic process"/>
    <property type="evidence" value="ECO:0007669"/>
    <property type="project" value="TreeGrafter"/>
</dbReference>
<dbReference type="HOGENOM" id="CLU_031786_2_0_0"/>
<dbReference type="PATRIC" id="fig|688269.3.peg.929"/>
<dbReference type="Pfam" id="PF07687">
    <property type="entry name" value="M20_dimer"/>
    <property type="match status" value="1"/>
</dbReference>
<name>F7YYG7_9THEM</name>
<keyword evidence="4" id="KW-0479">Metal-binding</keyword>
<dbReference type="InterPro" id="IPR001261">
    <property type="entry name" value="ArgE/DapE_CS"/>
</dbReference>
<keyword evidence="5" id="KW-0378">Hydrolase</keyword>
<proteinExistence type="inferred from homology"/>
<dbReference type="InterPro" id="IPR011650">
    <property type="entry name" value="Peptidase_M20_dimer"/>
</dbReference>
<evidence type="ECO:0000259" key="9">
    <source>
        <dbReference type="Pfam" id="PF07687"/>
    </source>
</evidence>
<evidence type="ECO:0000313" key="10">
    <source>
        <dbReference type="EMBL" id="AEH50991.1"/>
    </source>
</evidence>
<comment type="similarity">
    <text evidence="2">Belongs to the peptidase M20A family.</text>
</comment>
<dbReference type="GO" id="GO:0016805">
    <property type="term" value="F:dipeptidase activity"/>
    <property type="evidence" value="ECO:0007669"/>
    <property type="project" value="UniProtKB-KW"/>
</dbReference>
<dbReference type="InterPro" id="IPR010964">
    <property type="entry name" value="M20A_pepV-rel"/>
</dbReference>
<dbReference type="Gene3D" id="3.30.70.360">
    <property type="match status" value="2"/>
</dbReference>
<keyword evidence="3" id="KW-0645">Protease</keyword>
<sequence>MNEKVDKLVLENKEKLFEAASRLIKIKSVATESAGEGKPFGEGVAKVLEEALKIGEELGFKTKNVDGYGGHIEFGENGILFGVLGHLDVVPEGEGWSVDPYGGIIKDGYLWGRGAVDNKGPTVATIFALKAVKDSGIVPKNRVRIILGTDEEAGWNGIKYYFQKEEVPKYAVTPDASFTAVYAEKGIVNYEITYVRKTSNSNLLYLKGGEASNVVPQKTVAILKNFDENTLEFLRKFRPKNESRIAWEITNKGLQIEAYGKSAHGSKPEAGVNAIASIVDVLSNLLSSDDDTYLFIKIISEKIGYETDGKSLKIAGSDCVTGSLTVNLGLIEMTESELKAVINVRYPIYYSFEMMTNQVVEALKPLTVKVTGHLKPLFISPDSDLIKLLCEVYTDVTKLPPTLITMGGGTYARAVPCGVAFGPLLPGRPETEHQPNERILLEDLLLVARIYAQLFYRVLSGELS</sequence>
<organism evidence="10 11">
    <name type="scientific">Pseudothermotoga thermarum DSM 5069</name>
    <dbReference type="NCBI Taxonomy" id="688269"/>
    <lineage>
        <taxon>Bacteria</taxon>
        <taxon>Thermotogati</taxon>
        <taxon>Thermotogota</taxon>
        <taxon>Thermotogae</taxon>
        <taxon>Thermotogales</taxon>
        <taxon>Thermotogaceae</taxon>
        <taxon>Pseudothermotoga</taxon>
    </lineage>
</organism>
<dbReference type="GO" id="GO:0008777">
    <property type="term" value="F:acetylornithine deacetylase activity"/>
    <property type="evidence" value="ECO:0007669"/>
    <property type="project" value="TreeGrafter"/>
</dbReference>
<evidence type="ECO:0000256" key="7">
    <source>
        <dbReference type="ARBA" id="ARBA00022997"/>
    </source>
</evidence>
<dbReference type="GO" id="GO:0008270">
    <property type="term" value="F:zinc ion binding"/>
    <property type="evidence" value="ECO:0007669"/>
    <property type="project" value="InterPro"/>
</dbReference>
<reference evidence="10 11" key="1">
    <citation type="submission" date="2010-11" db="EMBL/GenBank/DDBJ databases">
        <title>The complete genome of Thermotoga thermarum DSM 5069.</title>
        <authorList>
            <consortium name="US DOE Joint Genome Institute (JGI-PGF)"/>
            <person name="Lucas S."/>
            <person name="Copeland A."/>
            <person name="Lapidus A."/>
            <person name="Bruce D."/>
            <person name="Goodwin L."/>
            <person name="Pitluck S."/>
            <person name="Kyrpides N."/>
            <person name="Mavromatis K."/>
            <person name="Ivanova N."/>
            <person name="Zeytun A."/>
            <person name="Brettin T."/>
            <person name="Detter J.C."/>
            <person name="Tapia R."/>
            <person name="Han C."/>
            <person name="Land M."/>
            <person name="Hauser L."/>
            <person name="Markowitz V."/>
            <person name="Cheng J.-F."/>
            <person name="Hugenholtz P."/>
            <person name="Woyke T."/>
            <person name="Wu D."/>
            <person name="Spring S."/>
            <person name="Schroeder M."/>
            <person name="Brambilla E."/>
            <person name="Klenk H.-P."/>
            <person name="Eisen J.A."/>
        </authorList>
    </citation>
    <scope>NUCLEOTIDE SEQUENCE [LARGE SCALE GENOMIC DNA]</scope>
    <source>
        <strain evidence="10 11">DSM 5069</strain>
    </source>
</reference>
<evidence type="ECO:0000313" key="11">
    <source>
        <dbReference type="Proteomes" id="UP000006804"/>
    </source>
</evidence>
<evidence type="ECO:0000256" key="6">
    <source>
        <dbReference type="ARBA" id="ARBA00022833"/>
    </source>
</evidence>
<dbReference type="Gene3D" id="3.40.630.10">
    <property type="entry name" value="Zn peptidases"/>
    <property type="match status" value="1"/>
</dbReference>
<dbReference type="Pfam" id="PF01546">
    <property type="entry name" value="Peptidase_M20"/>
    <property type="match status" value="1"/>
</dbReference>
<dbReference type="eggNOG" id="COG0624">
    <property type="taxonomic scope" value="Bacteria"/>
</dbReference>
<keyword evidence="11" id="KW-1185">Reference proteome</keyword>
<comment type="cofactor">
    <cofactor evidence="1">
        <name>Zn(2+)</name>
        <dbReference type="ChEBI" id="CHEBI:29105"/>
    </cofactor>
</comment>
<gene>
    <name evidence="10" type="ORF">Theth_0907</name>
</gene>
<dbReference type="NCBIfam" id="NF005591">
    <property type="entry name" value="PRK07318.1"/>
    <property type="match status" value="1"/>
</dbReference>
<evidence type="ECO:0000256" key="4">
    <source>
        <dbReference type="ARBA" id="ARBA00022723"/>
    </source>
</evidence>
<evidence type="ECO:0000256" key="1">
    <source>
        <dbReference type="ARBA" id="ARBA00001947"/>
    </source>
</evidence>
<dbReference type="GO" id="GO:0008237">
    <property type="term" value="F:metallopeptidase activity"/>
    <property type="evidence" value="ECO:0007669"/>
    <property type="project" value="UniProtKB-KW"/>
</dbReference>
<dbReference type="PANTHER" id="PTHR43808:SF31">
    <property type="entry name" value="N-ACETYL-L-CITRULLINE DEACETYLASE"/>
    <property type="match status" value="1"/>
</dbReference>
<evidence type="ECO:0000256" key="5">
    <source>
        <dbReference type="ARBA" id="ARBA00022801"/>
    </source>
</evidence>
<evidence type="ECO:0000256" key="2">
    <source>
        <dbReference type="ARBA" id="ARBA00006247"/>
    </source>
</evidence>
<dbReference type="SUPFAM" id="SSF55031">
    <property type="entry name" value="Bacterial exopeptidase dimerisation domain"/>
    <property type="match status" value="1"/>
</dbReference>
<feature type="domain" description="Peptidase M20 dimerisation" evidence="9">
    <location>
        <begin position="252"/>
        <end position="367"/>
    </location>
</feature>
<keyword evidence="7" id="KW-0224">Dipeptidase</keyword>
<dbReference type="EMBL" id="CP002351">
    <property type="protein sequence ID" value="AEH50991.1"/>
    <property type="molecule type" value="Genomic_DNA"/>
</dbReference>
<dbReference type="SUPFAM" id="SSF53187">
    <property type="entry name" value="Zn-dependent exopeptidases"/>
    <property type="match status" value="1"/>
</dbReference>
<dbReference type="Proteomes" id="UP000006804">
    <property type="component" value="Chromosome"/>
</dbReference>